<proteinExistence type="predicted"/>
<dbReference type="Pfam" id="PF00160">
    <property type="entry name" value="Pro_isomerase"/>
    <property type="match status" value="1"/>
</dbReference>
<reference evidence="2" key="1">
    <citation type="submission" date="2018-04" db="EMBL/GenBank/DDBJ databases">
        <title>WGS assembly of Panicum hallii.</title>
        <authorList>
            <person name="Lovell J."/>
            <person name="Jenkins J."/>
            <person name="Lowry D."/>
            <person name="Mamidi S."/>
            <person name="Sreedasyam A."/>
            <person name="Weng X."/>
            <person name="Barry K."/>
            <person name="Bonette J."/>
            <person name="Campitelli B."/>
            <person name="Daum C."/>
            <person name="Gordon S."/>
            <person name="Gould B."/>
            <person name="Lipzen A."/>
            <person name="Macqueen A."/>
            <person name="Palacio-Mejia J."/>
            <person name="Plott C."/>
            <person name="Shakirov E."/>
            <person name="Shu S."/>
            <person name="Yoshinaga Y."/>
            <person name="Zane M."/>
            <person name="Rokhsar D."/>
            <person name="Grimwood J."/>
            <person name="Schmutz J."/>
            <person name="Juenger T."/>
        </authorList>
    </citation>
    <scope>NUCLEOTIDE SEQUENCE [LARGE SCALE GENOMIC DNA]</scope>
    <source>
        <strain evidence="2">FIL2</strain>
    </source>
</reference>
<dbReference type="InterPro" id="IPR002130">
    <property type="entry name" value="Cyclophilin-type_PPIase_dom"/>
</dbReference>
<dbReference type="Gene3D" id="2.40.100.10">
    <property type="entry name" value="Cyclophilin-like"/>
    <property type="match status" value="1"/>
</dbReference>
<sequence>MKKCLPQGYNGCQFQRVVKTFMIQGVDFLKKKTIMDHQEQLMYFFNMELWMHYLRQPLAHSQSTCTWMASCTQLCK</sequence>
<evidence type="ECO:0000313" key="2">
    <source>
        <dbReference type="EMBL" id="PVH62390.1"/>
    </source>
</evidence>
<dbReference type="Gramene" id="PVH62390">
    <property type="protein sequence ID" value="PVH62390"/>
    <property type="gene ID" value="PAHAL_3G282600"/>
</dbReference>
<evidence type="ECO:0000259" key="1">
    <source>
        <dbReference type="Pfam" id="PF00160"/>
    </source>
</evidence>
<name>A0A2T8KJN0_9POAL</name>
<dbReference type="InterPro" id="IPR029000">
    <property type="entry name" value="Cyclophilin-like_dom_sf"/>
</dbReference>
<organism evidence="2">
    <name type="scientific">Panicum hallii</name>
    <dbReference type="NCBI Taxonomy" id="206008"/>
    <lineage>
        <taxon>Eukaryota</taxon>
        <taxon>Viridiplantae</taxon>
        <taxon>Streptophyta</taxon>
        <taxon>Embryophyta</taxon>
        <taxon>Tracheophyta</taxon>
        <taxon>Spermatophyta</taxon>
        <taxon>Magnoliopsida</taxon>
        <taxon>Liliopsida</taxon>
        <taxon>Poales</taxon>
        <taxon>Poaceae</taxon>
        <taxon>PACMAD clade</taxon>
        <taxon>Panicoideae</taxon>
        <taxon>Panicodae</taxon>
        <taxon>Paniceae</taxon>
        <taxon>Panicinae</taxon>
        <taxon>Panicum</taxon>
        <taxon>Panicum sect. Panicum</taxon>
    </lineage>
</organism>
<dbReference type="SUPFAM" id="SSF50891">
    <property type="entry name" value="Cyclophilin-like"/>
    <property type="match status" value="1"/>
</dbReference>
<feature type="domain" description="PPIase cyclophilin-type" evidence="1">
    <location>
        <begin position="3"/>
        <end position="33"/>
    </location>
</feature>
<dbReference type="Proteomes" id="UP000243499">
    <property type="component" value="Chromosome 3"/>
</dbReference>
<dbReference type="GO" id="GO:0003755">
    <property type="term" value="F:peptidyl-prolyl cis-trans isomerase activity"/>
    <property type="evidence" value="ECO:0007669"/>
    <property type="project" value="InterPro"/>
</dbReference>
<protein>
    <recommendedName>
        <fullName evidence="1">PPIase cyclophilin-type domain-containing protein</fullName>
    </recommendedName>
</protein>
<gene>
    <name evidence="2" type="ORF">PAHAL_3G282600</name>
</gene>
<accession>A0A2T8KJN0</accession>
<dbReference type="EMBL" id="CM008048">
    <property type="protein sequence ID" value="PVH62390.1"/>
    <property type="molecule type" value="Genomic_DNA"/>
</dbReference>
<dbReference type="AlphaFoldDB" id="A0A2T8KJN0"/>